<comment type="caution">
    <text evidence="4">The sequence shown here is derived from an EMBL/GenBank/DDBJ whole genome shotgun (WGS) entry which is preliminary data.</text>
</comment>
<reference evidence="5" key="1">
    <citation type="submission" date="2016-09" db="EMBL/GenBank/DDBJ databases">
        <authorList>
            <person name="Gulvik C.A."/>
        </authorList>
    </citation>
    <scope>NUCLEOTIDE SEQUENCE [LARGE SCALE GENOMIC DNA]</scope>
    <source>
        <strain evidence="5">LMG 8895</strain>
    </source>
</reference>
<protein>
    <recommendedName>
        <fullName evidence="3">Mga helix-turn-helix domain-containing protein</fullName>
    </recommendedName>
</protein>
<keyword evidence="2" id="KW-0804">Transcription</keyword>
<sequence length="520" mass="60763">MIQFLDNSLQKKYRILEVINNSVDYSATQNQILDELNISLGTLKRSVKLIEEDFQAFGCEDKIQLTYNEESKAYNLMIAENFSLQFIRLYYLENSIRFKLIEGMFTDTLGDMSEVADQLYLTYSSLRRELHYLKKELQLYDLTIDTKKKIKIKGNELHIRLFYTILYLDSYGGQSWPYQYIHQHDIHQICTLFPSEIYNPAIAAKRILLSFFTANSLVRAKNGHLIDYNAIQVPLFDSQDASYEQSLDELGDVFKKMLPLLGENLRRREIQALLSCVLAFGSYPGVVRASKFFYLNKELQEQDFLSSVFHLMNQLESFALSTITNDEYNSIFNKICLLHYRILLFNNTSFINLPIWADPNDDLVTYNRQRIALFTKAIENEFSHPTMSKFTDYKNYLLYEYHNILLHTLDWEKHKPNIRVLFLSKFGSHKLETLVTNAFQALYNFDTVNELSPQVDMIVSDMILSDQTISGIGATQPIIYVQPTISLSDYRKVSKKLAELTWKKLKKNIDTLERTDDFEA</sequence>
<evidence type="ECO:0000256" key="2">
    <source>
        <dbReference type="ARBA" id="ARBA00023163"/>
    </source>
</evidence>
<evidence type="ECO:0000313" key="5">
    <source>
        <dbReference type="Proteomes" id="UP000095094"/>
    </source>
</evidence>
<evidence type="ECO:0000259" key="3">
    <source>
        <dbReference type="Pfam" id="PF05043"/>
    </source>
</evidence>
<dbReference type="PANTHER" id="PTHR30185">
    <property type="entry name" value="CRYPTIC BETA-GLUCOSIDE BGL OPERON ANTITERMINATOR"/>
    <property type="match status" value="1"/>
</dbReference>
<dbReference type="RefSeq" id="WP_069664536.1">
    <property type="nucleotide sequence ID" value="NZ_JBHUJJ010000001.1"/>
</dbReference>
<dbReference type="EMBL" id="MIJY01000044">
    <property type="protein sequence ID" value="OEG09783.1"/>
    <property type="molecule type" value="Genomic_DNA"/>
</dbReference>
<name>A0A1E5GAR3_9ENTE</name>
<keyword evidence="1" id="KW-0805">Transcription regulation</keyword>
<dbReference type="AlphaFoldDB" id="A0A1E5GAR3"/>
<feature type="domain" description="Mga helix-turn-helix" evidence="3">
    <location>
        <begin position="80"/>
        <end position="167"/>
    </location>
</feature>
<accession>A0A1E5GAR3</accession>
<dbReference type="Pfam" id="PF05043">
    <property type="entry name" value="Mga"/>
    <property type="match status" value="1"/>
</dbReference>
<gene>
    <name evidence="4" type="ORF">BCR25_09755</name>
</gene>
<dbReference type="InterPro" id="IPR036388">
    <property type="entry name" value="WH-like_DNA-bd_sf"/>
</dbReference>
<keyword evidence="5" id="KW-1185">Reference proteome</keyword>
<evidence type="ECO:0000313" key="4">
    <source>
        <dbReference type="EMBL" id="OEG09783.1"/>
    </source>
</evidence>
<dbReference type="PANTHER" id="PTHR30185:SF12">
    <property type="entry name" value="TRANSCRIPTIONAL REGULATOR MANR"/>
    <property type="match status" value="1"/>
</dbReference>
<dbReference type="InterPro" id="IPR050661">
    <property type="entry name" value="BglG_antiterminators"/>
</dbReference>
<dbReference type="InterPro" id="IPR007737">
    <property type="entry name" value="Mga_HTH"/>
</dbReference>
<organism evidence="4 5">
    <name type="scientific">Enterococcus termitis</name>
    <dbReference type="NCBI Taxonomy" id="332950"/>
    <lineage>
        <taxon>Bacteria</taxon>
        <taxon>Bacillati</taxon>
        <taxon>Bacillota</taxon>
        <taxon>Bacilli</taxon>
        <taxon>Lactobacillales</taxon>
        <taxon>Enterococcaceae</taxon>
        <taxon>Enterococcus</taxon>
    </lineage>
</organism>
<evidence type="ECO:0000256" key="1">
    <source>
        <dbReference type="ARBA" id="ARBA00023015"/>
    </source>
</evidence>
<dbReference type="Proteomes" id="UP000095094">
    <property type="component" value="Unassembled WGS sequence"/>
</dbReference>
<proteinExistence type="predicted"/>
<dbReference type="Gene3D" id="1.10.10.10">
    <property type="entry name" value="Winged helix-like DNA-binding domain superfamily/Winged helix DNA-binding domain"/>
    <property type="match status" value="1"/>
</dbReference>